<dbReference type="Proteomes" id="UP001056120">
    <property type="component" value="Linkage Group LG29"/>
</dbReference>
<accession>A0ACB8Y127</accession>
<evidence type="ECO:0000313" key="1">
    <source>
        <dbReference type="EMBL" id="KAI3677386.1"/>
    </source>
</evidence>
<comment type="caution">
    <text evidence="1">The sequence shown here is derived from an EMBL/GenBank/DDBJ whole genome shotgun (WGS) entry which is preliminary data.</text>
</comment>
<name>A0ACB8Y127_9ASTR</name>
<gene>
    <name evidence="1" type="ORF">L1987_87013</name>
</gene>
<reference evidence="1 2" key="2">
    <citation type="journal article" date="2022" name="Mol. Ecol. Resour.">
        <title>The genomes of chicory, endive, great burdock and yacon provide insights into Asteraceae paleo-polyploidization history and plant inulin production.</title>
        <authorList>
            <person name="Fan W."/>
            <person name="Wang S."/>
            <person name="Wang H."/>
            <person name="Wang A."/>
            <person name="Jiang F."/>
            <person name="Liu H."/>
            <person name="Zhao H."/>
            <person name="Xu D."/>
            <person name="Zhang Y."/>
        </authorList>
    </citation>
    <scope>NUCLEOTIDE SEQUENCE [LARGE SCALE GENOMIC DNA]</scope>
    <source>
        <strain evidence="2">cv. Yunnan</strain>
        <tissue evidence="1">Leaves</tissue>
    </source>
</reference>
<protein>
    <submittedName>
        <fullName evidence="1">Uncharacterized protein</fullName>
    </submittedName>
</protein>
<sequence>METVSKETINESFKVNPPDPGADGKFWETEDSSADSDDDEEQNLINESMKCGSRKRKSKPSSLLDGTLESALRRYSLRSDAGGSTAAQKKHQNKKSKTTKKELGLHAGARSRMDKENDPSKVNLLNDVAMIREDTPTNLVKDRNIHQSKEHTAQSGSYQIKGNEVAGNQEDKHVEKENRQTLHLDNEDKRQERPVRVKPKKPSILVVETSNRFNLLDGEGNTIEVQDESTESVNTADDIPDTNDENTNGTPMEEVESDTDAMATLMKADNLETHQMETDLDMPQSQQEGLKDPNLTLLKATDSSA</sequence>
<keyword evidence="2" id="KW-1185">Reference proteome</keyword>
<evidence type="ECO:0000313" key="2">
    <source>
        <dbReference type="Proteomes" id="UP001056120"/>
    </source>
</evidence>
<organism evidence="1 2">
    <name type="scientific">Smallanthus sonchifolius</name>
    <dbReference type="NCBI Taxonomy" id="185202"/>
    <lineage>
        <taxon>Eukaryota</taxon>
        <taxon>Viridiplantae</taxon>
        <taxon>Streptophyta</taxon>
        <taxon>Embryophyta</taxon>
        <taxon>Tracheophyta</taxon>
        <taxon>Spermatophyta</taxon>
        <taxon>Magnoliopsida</taxon>
        <taxon>eudicotyledons</taxon>
        <taxon>Gunneridae</taxon>
        <taxon>Pentapetalae</taxon>
        <taxon>asterids</taxon>
        <taxon>campanulids</taxon>
        <taxon>Asterales</taxon>
        <taxon>Asteraceae</taxon>
        <taxon>Asteroideae</taxon>
        <taxon>Heliantheae alliance</taxon>
        <taxon>Millerieae</taxon>
        <taxon>Smallanthus</taxon>
    </lineage>
</organism>
<reference evidence="2" key="1">
    <citation type="journal article" date="2022" name="Mol. Ecol. Resour.">
        <title>The genomes of chicory, endive, great burdock and yacon provide insights into Asteraceae palaeo-polyploidization history and plant inulin production.</title>
        <authorList>
            <person name="Fan W."/>
            <person name="Wang S."/>
            <person name="Wang H."/>
            <person name="Wang A."/>
            <person name="Jiang F."/>
            <person name="Liu H."/>
            <person name="Zhao H."/>
            <person name="Xu D."/>
            <person name="Zhang Y."/>
        </authorList>
    </citation>
    <scope>NUCLEOTIDE SEQUENCE [LARGE SCALE GENOMIC DNA]</scope>
    <source>
        <strain evidence="2">cv. Yunnan</strain>
    </source>
</reference>
<dbReference type="EMBL" id="CM042046">
    <property type="protein sequence ID" value="KAI3677386.1"/>
    <property type="molecule type" value="Genomic_DNA"/>
</dbReference>
<proteinExistence type="predicted"/>